<evidence type="ECO:0000313" key="2">
    <source>
        <dbReference type="EMBL" id="MBD8051689.1"/>
    </source>
</evidence>
<dbReference type="AlphaFoldDB" id="A0A927FHP8"/>
<keyword evidence="1" id="KW-0812">Transmembrane</keyword>
<proteinExistence type="predicted"/>
<sequence length="162" mass="18600">MNATEPLHAAFGPAPFAFTPTVSPQAVAAFTRPFRVLAWLLLGGLALWMLQSPETWLTPIALWGVLAWLLMAATVWAIERSRTTLTQEGLLQTWLWDKKMDMRELAFARLIRLRGFDWLIAPRLYVRNLSGKFTVIYCANPAMLEDMQRLCTELHHFRTSHM</sequence>
<feature type="transmembrane region" description="Helical" evidence="1">
    <location>
        <begin position="56"/>
        <end position="78"/>
    </location>
</feature>
<dbReference type="Proteomes" id="UP000647424">
    <property type="component" value="Unassembled WGS sequence"/>
</dbReference>
<comment type="caution">
    <text evidence="2">The sequence shown here is derived from an EMBL/GenBank/DDBJ whole genome shotgun (WGS) entry which is preliminary data.</text>
</comment>
<dbReference type="RefSeq" id="WP_191820168.1">
    <property type="nucleotide sequence ID" value="NZ_JACYFT010000003.1"/>
</dbReference>
<name>A0A927FHP8_9BURK</name>
<dbReference type="EMBL" id="JACYFT010000003">
    <property type="protein sequence ID" value="MBD8051689.1"/>
    <property type="molecule type" value="Genomic_DNA"/>
</dbReference>
<protein>
    <submittedName>
        <fullName evidence="2">Uncharacterized protein</fullName>
    </submittedName>
</protein>
<keyword evidence="3" id="KW-1185">Reference proteome</keyword>
<gene>
    <name evidence="2" type="ORF">IC609_14170</name>
</gene>
<keyword evidence="1" id="KW-1133">Transmembrane helix</keyword>
<evidence type="ECO:0000313" key="3">
    <source>
        <dbReference type="Proteomes" id="UP000647424"/>
    </source>
</evidence>
<feature type="transmembrane region" description="Helical" evidence="1">
    <location>
        <begin position="34"/>
        <end position="50"/>
    </location>
</feature>
<organism evidence="2 3">
    <name type="scientific">Limnohabitans radicicola</name>
    <dbReference type="NCBI Taxonomy" id="2771427"/>
    <lineage>
        <taxon>Bacteria</taxon>
        <taxon>Pseudomonadati</taxon>
        <taxon>Pseudomonadota</taxon>
        <taxon>Betaproteobacteria</taxon>
        <taxon>Burkholderiales</taxon>
        <taxon>Comamonadaceae</taxon>
        <taxon>Limnohabitans</taxon>
    </lineage>
</organism>
<keyword evidence="1" id="KW-0472">Membrane</keyword>
<reference evidence="2" key="1">
    <citation type="submission" date="2020-09" db="EMBL/GenBank/DDBJ databases">
        <title>Genome seq and assembly of Limnohabitants sp.</title>
        <authorList>
            <person name="Chhetri G."/>
        </authorList>
    </citation>
    <scope>NUCLEOTIDE SEQUENCE</scope>
    <source>
        <strain evidence="2">JUR4</strain>
    </source>
</reference>
<evidence type="ECO:0000256" key="1">
    <source>
        <dbReference type="SAM" id="Phobius"/>
    </source>
</evidence>
<accession>A0A927FHP8</accession>